<accession>A0A0J1HX40</accession>
<evidence type="ECO:0000313" key="1">
    <source>
        <dbReference type="EMBL" id="KLV18238.1"/>
    </source>
</evidence>
<dbReference type="AlphaFoldDB" id="A0A0J1HX40"/>
<dbReference type="EMBL" id="LDPG01000007">
    <property type="protein sequence ID" value="KLV18238.1"/>
    <property type="molecule type" value="Genomic_DNA"/>
</dbReference>
<reference evidence="1 2" key="1">
    <citation type="submission" date="2015-05" db="EMBL/GenBank/DDBJ databases">
        <title>Whole genome sequence and identification of bacterial endophytes from Costus igneus.</title>
        <authorList>
            <person name="Lee Y.P."/>
            <person name="Gan H.M."/>
            <person name="Eng W."/>
            <person name="Wheatley M.S."/>
            <person name="Caraballo A."/>
            <person name="Polter S."/>
            <person name="Savka M.A."/>
            <person name="Hudson A.O."/>
        </authorList>
    </citation>
    <scope>NUCLEOTIDE SEQUENCE [LARGE SCALE GENOMIC DNA]</scope>
    <source>
        <strain evidence="1 2">RIT375</strain>
    </source>
</reference>
<gene>
    <name evidence="1" type="ORF">ABW01_12695</name>
</gene>
<comment type="caution">
    <text evidence="1">The sequence shown here is derived from an EMBL/GenBank/DDBJ whole genome shotgun (WGS) entry which is preliminary data.</text>
</comment>
<dbReference type="Proteomes" id="UP000035904">
    <property type="component" value="Unassembled WGS sequence"/>
</dbReference>
<sequence>MNTCDLCNSKTIEGQLGESKYICSNTNCERSNPHWAIERINTIISPFNKEMEKYITFSIGTIDFYEARWVGEGSAEITLNNGTEFICHLKSGKLHPLENPYFEELGLEITKDTIKEIKHNMLKLIELRDKKLAALKRR</sequence>
<proteinExistence type="predicted"/>
<evidence type="ECO:0000313" key="2">
    <source>
        <dbReference type="Proteomes" id="UP000035904"/>
    </source>
</evidence>
<dbReference type="RefSeq" id="WP_047956597.1">
    <property type="nucleotide sequence ID" value="NZ_LDPG01000007.1"/>
</dbReference>
<name>A0A0J1HX40_BACAN</name>
<protein>
    <submittedName>
        <fullName evidence="1">Uncharacterized protein</fullName>
    </submittedName>
</protein>
<organism evidence="1 2">
    <name type="scientific">Bacillus anthracis</name>
    <name type="common">anthrax bacterium</name>
    <dbReference type="NCBI Taxonomy" id="1392"/>
    <lineage>
        <taxon>Bacteria</taxon>
        <taxon>Bacillati</taxon>
        <taxon>Bacillota</taxon>
        <taxon>Bacilli</taxon>
        <taxon>Bacillales</taxon>
        <taxon>Bacillaceae</taxon>
        <taxon>Bacillus</taxon>
        <taxon>Bacillus cereus group</taxon>
    </lineage>
</organism>
<dbReference type="PATRIC" id="fig|1392.242.peg.5559"/>